<dbReference type="PROSITE" id="PS50157">
    <property type="entry name" value="ZINC_FINGER_C2H2_2"/>
    <property type="match status" value="2"/>
</dbReference>
<evidence type="ECO:0000313" key="12">
    <source>
        <dbReference type="Proteomes" id="UP000288216"/>
    </source>
</evidence>
<dbReference type="STRING" id="75743.A0A401PWT2"/>
<dbReference type="GO" id="GO:0005634">
    <property type="term" value="C:nucleus"/>
    <property type="evidence" value="ECO:0007669"/>
    <property type="project" value="UniProtKB-SubCell"/>
</dbReference>
<dbReference type="PANTHER" id="PTHR16515">
    <property type="entry name" value="PR DOMAIN ZINC FINGER PROTEIN"/>
    <property type="match status" value="1"/>
</dbReference>
<gene>
    <name evidence="11" type="ORF">scyTo_0021114</name>
</gene>
<dbReference type="GO" id="GO:0010468">
    <property type="term" value="P:regulation of gene expression"/>
    <property type="evidence" value="ECO:0007669"/>
    <property type="project" value="TreeGrafter"/>
</dbReference>
<accession>A0A401PWT2</accession>
<evidence type="ECO:0000256" key="4">
    <source>
        <dbReference type="ARBA" id="ARBA00022737"/>
    </source>
</evidence>
<dbReference type="Proteomes" id="UP000288216">
    <property type="component" value="Unassembled WGS sequence"/>
</dbReference>
<keyword evidence="6" id="KW-0862">Zinc</keyword>
<dbReference type="PANTHER" id="PTHR16515:SF49">
    <property type="entry name" value="GASTRULA ZINC FINGER PROTEIN XLCGF49.1-LIKE-RELATED"/>
    <property type="match status" value="1"/>
</dbReference>
<keyword evidence="3" id="KW-0479">Metal-binding</keyword>
<keyword evidence="5 8" id="KW-0863">Zinc-finger</keyword>
<comment type="similarity">
    <text evidence="2">Belongs to the krueppel C2H2-type zinc-finger protein family.</text>
</comment>
<dbReference type="GO" id="GO:0008270">
    <property type="term" value="F:zinc ion binding"/>
    <property type="evidence" value="ECO:0007669"/>
    <property type="project" value="UniProtKB-KW"/>
</dbReference>
<name>A0A401PWT2_SCYTO</name>
<proteinExistence type="inferred from homology"/>
<comment type="subcellular location">
    <subcellularLocation>
        <location evidence="1">Nucleus</location>
    </subcellularLocation>
</comment>
<evidence type="ECO:0000259" key="10">
    <source>
        <dbReference type="PROSITE" id="PS50157"/>
    </source>
</evidence>
<dbReference type="SMART" id="SM00355">
    <property type="entry name" value="ZnF_C2H2"/>
    <property type="match status" value="2"/>
</dbReference>
<protein>
    <recommendedName>
        <fullName evidence="10">C2H2-type domain-containing protein</fullName>
    </recommendedName>
</protein>
<evidence type="ECO:0000256" key="5">
    <source>
        <dbReference type="ARBA" id="ARBA00022771"/>
    </source>
</evidence>
<evidence type="ECO:0000256" key="2">
    <source>
        <dbReference type="ARBA" id="ARBA00006991"/>
    </source>
</evidence>
<dbReference type="OMA" id="TENMIFI"/>
<dbReference type="FunFam" id="3.30.160.60:FF:000216">
    <property type="entry name" value="Zinc finger protein 384 like"/>
    <property type="match status" value="1"/>
</dbReference>
<dbReference type="PROSITE" id="PS00028">
    <property type="entry name" value="ZINC_FINGER_C2H2_1"/>
    <property type="match status" value="2"/>
</dbReference>
<keyword evidence="12" id="KW-1185">Reference proteome</keyword>
<dbReference type="SUPFAM" id="SSF57667">
    <property type="entry name" value="beta-beta-alpha zinc fingers"/>
    <property type="match status" value="1"/>
</dbReference>
<evidence type="ECO:0000256" key="6">
    <source>
        <dbReference type="ARBA" id="ARBA00022833"/>
    </source>
</evidence>
<dbReference type="InterPro" id="IPR036236">
    <property type="entry name" value="Znf_C2H2_sf"/>
</dbReference>
<dbReference type="Pfam" id="PF00096">
    <property type="entry name" value="zf-C2H2"/>
    <property type="match status" value="2"/>
</dbReference>
<dbReference type="InterPro" id="IPR050331">
    <property type="entry name" value="Zinc_finger"/>
</dbReference>
<evidence type="ECO:0000256" key="9">
    <source>
        <dbReference type="SAM" id="MobiDB-lite"/>
    </source>
</evidence>
<feature type="compositionally biased region" description="Basic residues" evidence="9">
    <location>
        <begin position="208"/>
        <end position="217"/>
    </location>
</feature>
<dbReference type="OrthoDB" id="5305647at2759"/>
<feature type="domain" description="C2H2-type" evidence="10">
    <location>
        <begin position="218"/>
        <end position="245"/>
    </location>
</feature>
<dbReference type="InterPro" id="IPR013087">
    <property type="entry name" value="Znf_C2H2_type"/>
</dbReference>
<evidence type="ECO:0000256" key="8">
    <source>
        <dbReference type="PROSITE-ProRule" id="PRU00042"/>
    </source>
</evidence>
<reference evidence="11 12" key="1">
    <citation type="journal article" date="2018" name="Nat. Ecol. Evol.">
        <title>Shark genomes provide insights into elasmobranch evolution and the origin of vertebrates.</title>
        <authorList>
            <person name="Hara Y"/>
            <person name="Yamaguchi K"/>
            <person name="Onimaru K"/>
            <person name="Kadota M"/>
            <person name="Koyanagi M"/>
            <person name="Keeley SD"/>
            <person name="Tatsumi K"/>
            <person name="Tanaka K"/>
            <person name="Motone F"/>
            <person name="Kageyama Y"/>
            <person name="Nozu R"/>
            <person name="Adachi N"/>
            <person name="Nishimura O"/>
            <person name="Nakagawa R"/>
            <person name="Tanegashima C"/>
            <person name="Kiyatake I"/>
            <person name="Matsumoto R"/>
            <person name="Murakumo K"/>
            <person name="Nishida K"/>
            <person name="Terakita A"/>
            <person name="Kuratani S"/>
            <person name="Sato K"/>
            <person name="Hyodo S Kuraku.S."/>
        </authorList>
    </citation>
    <scope>NUCLEOTIDE SEQUENCE [LARGE SCALE GENOMIC DNA]</scope>
</reference>
<sequence>MFINKIKEQLMAEKSCGQTASPQNQQTEQQQQQQQQLQQVQSYSHALITSGTISGVTQTPSIDVKECGQTQPMVTENVTVLPLPSTALMTGLVITSPSASLSSSSSGLSPLIHPPTFSLAGTPTMIVSGLPPGLSGQTVPSLSGLEKKVPEEAQGPGHPPHPAQDEGPNKPPGTRKRKVRPSEPTLAELADPYAVPNDDDGGKDGKSYRRQHNKDKPFKCQHCHRAYTDSPSLQVHLATHTVKHIKAYACNSCRKSYTSETYLMKHMRKHKAPEQGPDPFGATSAAQAPPADAAQCSFDLLAFKPDSHKDPCLTVSANALQVDQMGGS</sequence>
<dbReference type="AlphaFoldDB" id="A0A401PWT2"/>
<feature type="domain" description="C2H2-type" evidence="10">
    <location>
        <begin position="248"/>
        <end position="275"/>
    </location>
</feature>
<evidence type="ECO:0000313" key="11">
    <source>
        <dbReference type="EMBL" id="GCB77586.1"/>
    </source>
</evidence>
<evidence type="ECO:0000256" key="1">
    <source>
        <dbReference type="ARBA" id="ARBA00004123"/>
    </source>
</evidence>
<evidence type="ECO:0000256" key="7">
    <source>
        <dbReference type="ARBA" id="ARBA00023242"/>
    </source>
</evidence>
<dbReference type="Gene3D" id="3.30.160.60">
    <property type="entry name" value="Classic Zinc Finger"/>
    <property type="match status" value="2"/>
</dbReference>
<dbReference type="EMBL" id="BFAA01018148">
    <property type="protein sequence ID" value="GCB77586.1"/>
    <property type="molecule type" value="Genomic_DNA"/>
</dbReference>
<keyword evidence="4" id="KW-0677">Repeat</keyword>
<feature type="region of interest" description="Disordered" evidence="9">
    <location>
        <begin position="149"/>
        <end position="217"/>
    </location>
</feature>
<evidence type="ECO:0000256" key="3">
    <source>
        <dbReference type="ARBA" id="ARBA00022723"/>
    </source>
</evidence>
<keyword evidence="7" id="KW-0539">Nucleus</keyword>
<organism evidence="11 12">
    <name type="scientific">Scyliorhinus torazame</name>
    <name type="common">Cloudy catshark</name>
    <name type="synonym">Catulus torazame</name>
    <dbReference type="NCBI Taxonomy" id="75743"/>
    <lineage>
        <taxon>Eukaryota</taxon>
        <taxon>Metazoa</taxon>
        <taxon>Chordata</taxon>
        <taxon>Craniata</taxon>
        <taxon>Vertebrata</taxon>
        <taxon>Chondrichthyes</taxon>
        <taxon>Elasmobranchii</taxon>
        <taxon>Galeomorphii</taxon>
        <taxon>Galeoidea</taxon>
        <taxon>Carcharhiniformes</taxon>
        <taxon>Scyliorhinidae</taxon>
        <taxon>Scyliorhinus</taxon>
    </lineage>
</organism>
<comment type="caution">
    <text evidence="11">The sequence shown here is derived from an EMBL/GenBank/DDBJ whole genome shotgun (WGS) entry which is preliminary data.</text>
</comment>